<gene>
    <name evidence="2" type="ORF">ENP94_03505</name>
    <name evidence="3" type="ORF">ENS16_04125</name>
</gene>
<accession>A0A7C1N9S1</accession>
<feature type="transmembrane region" description="Helical" evidence="1">
    <location>
        <begin position="185"/>
        <end position="205"/>
    </location>
</feature>
<keyword evidence="1" id="KW-0812">Transmembrane</keyword>
<evidence type="ECO:0000313" key="3">
    <source>
        <dbReference type="EMBL" id="HFJ53858.1"/>
    </source>
</evidence>
<feature type="transmembrane region" description="Helical" evidence="1">
    <location>
        <begin position="146"/>
        <end position="173"/>
    </location>
</feature>
<dbReference type="EMBL" id="DSTU01000005">
    <property type="protein sequence ID" value="HFJ53858.1"/>
    <property type="molecule type" value="Genomic_DNA"/>
</dbReference>
<feature type="transmembrane region" description="Helical" evidence="1">
    <location>
        <begin position="97"/>
        <end position="126"/>
    </location>
</feature>
<dbReference type="PANTHER" id="PTHR43471">
    <property type="entry name" value="ABC TRANSPORTER PERMEASE"/>
    <property type="match status" value="1"/>
</dbReference>
<organism evidence="2">
    <name type="scientific">candidate division WOR-3 bacterium</name>
    <dbReference type="NCBI Taxonomy" id="2052148"/>
    <lineage>
        <taxon>Bacteria</taxon>
        <taxon>Bacteria division WOR-3</taxon>
    </lineage>
</organism>
<protein>
    <recommendedName>
        <fullName evidence="4">ABC transporter permease</fullName>
    </recommendedName>
</protein>
<comment type="caution">
    <text evidence="2">The sequence shown here is derived from an EMBL/GenBank/DDBJ whole genome shotgun (WGS) entry which is preliminary data.</text>
</comment>
<keyword evidence="1" id="KW-0472">Membrane</keyword>
<reference evidence="2" key="1">
    <citation type="journal article" date="2020" name="mSystems">
        <title>Genome- and Community-Level Interaction Insights into Carbon Utilization and Element Cycling Functions of Hydrothermarchaeota in Hydrothermal Sediment.</title>
        <authorList>
            <person name="Zhou Z."/>
            <person name="Liu Y."/>
            <person name="Xu W."/>
            <person name="Pan J."/>
            <person name="Luo Z.H."/>
            <person name="Li M."/>
        </authorList>
    </citation>
    <scope>NUCLEOTIDE SEQUENCE [LARGE SCALE GENOMIC DNA]</scope>
    <source>
        <strain evidence="2">SpSt-265</strain>
        <strain evidence="3">SpSt-465</strain>
    </source>
</reference>
<dbReference type="AlphaFoldDB" id="A0A7C1N9S1"/>
<dbReference type="EMBL" id="DSLG01000004">
    <property type="protein sequence ID" value="HEA87059.1"/>
    <property type="molecule type" value="Genomic_DNA"/>
</dbReference>
<evidence type="ECO:0000313" key="2">
    <source>
        <dbReference type="EMBL" id="HEA87059.1"/>
    </source>
</evidence>
<dbReference type="Pfam" id="PF12679">
    <property type="entry name" value="ABC2_membrane_2"/>
    <property type="match status" value="1"/>
</dbReference>
<feature type="transmembrane region" description="Helical" evidence="1">
    <location>
        <begin position="21"/>
        <end position="42"/>
    </location>
</feature>
<feature type="transmembrane region" description="Helical" evidence="1">
    <location>
        <begin position="54"/>
        <end position="76"/>
    </location>
</feature>
<dbReference type="PANTHER" id="PTHR43471:SF10">
    <property type="entry name" value="SLL1107 PROTEIN"/>
    <property type="match status" value="1"/>
</dbReference>
<dbReference type="GO" id="GO:0005886">
    <property type="term" value="C:plasma membrane"/>
    <property type="evidence" value="ECO:0007669"/>
    <property type="project" value="UniProtKB-SubCell"/>
</dbReference>
<evidence type="ECO:0008006" key="4">
    <source>
        <dbReference type="Google" id="ProtNLM"/>
    </source>
</evidence>
<keyword evidence="1" id="KW-1133">Transmembrane helix</keyword>
<proteinExistence type="predicted"/>
<name>A0A7C1N9S1_UNCW3</name>
<evidence type="ECO:0000256" key="1">
    <source>
        <dbReference type="SAM" id="Phobius"/>
    </source>
</evidence>
<dbReference type="GO" id="GO:0140359">
    <property type="term" value="F:ABC-type transporter activity"/>
    <property type="evidence" value="ECO:0007669"/>
    <property type="project" value="InterPro"/>
</dbReference>
<sequence length="255" mass="28391">MLNRIWGIAFNTFRESVRDRVLAALIVIAILVMASAKVIQPVALGEAEKIIKDLGLSAITLFCVLIAILVGGRIVYREVEKRTIYLLLARPVRRYEFIIGKYCGMMLVLGVSLVLMTAGFYLVLLLTGVKPEPRLLWAVLMTGFELAILTAVAVLFSTFVTPIASAVFTFVVYFIGHSTQLLRQLAAISPAPIVKFIGMFLYYVLPNLNNFNIRGDVVHNAPLNPLAMVLSIAYALVYTFTLLLIAIFVFNRRDF</sequence>
<feature type="transmembrane region" description="Helical" evidence="1">
    <location>
        <begin position="225"/>
        <end position="250"/>
    </location>
</feature>